<keyword evidence="9" id="KW-1185">Reference proteome</keyword>
<dbReference type="InterPro" id="IPR011990">
    <property type="entry name" value="TPR-like_helical_dom_sf"/>
</dbReference>
<accession>A0A291QYZ7</accession>
<protein>
    <submittedName>
        <fullName evidence="8">RagB/SusD family nutrient uptake outer membrane protein</fullName>
    </submittedName>
</protein>
<keyword evidence="4" id="KW-0472">Membrane</keyword>
<evidence type="ECO:0000259" key="7">
    <source>
        <dbReference type="Pfam" id="PF14322"/>
    </source>
</evidence>
<keyword evidence="5" id="KW-0998">Cell outer membrane</keyword>
<evidence type="ECO:0000256" key="1">
    <source>
        <dbReference type="ARBA" id="ARBA00004442"/>
    </source>
</evidence>
<feature type="domain" description="SusD-like N-terminal" evidence="7">
    <location>
        <begin position="83"/>
        <end position="215"/>
    </location>
</feature>
<dbReference type="Pfam" id="PF14322">
    <property type="entry name" value="SusD-like_3"/>
    <property type="match status" value="1"/>
</dbReference>
<evidence type="ECO:0000259" key="6">
    <source>
        <dbReference type="Pfam" id="PF07980"/>
    </source>
</evidence>
<dbReference type="InterPro" id="IPR012944">
    <property type="entry name" value="SusD_RagB_dom"/>
</dbReference>
<feature type="domain" description="RagB/SusD" evidence="6">
    <location>
        <begin position="393"/>
        <end position="592"/>
    </location>
</feature>
<evidence type="ECO:0000256" key="5">
    <source>
        <dbReference type="ARBA" id="ARBA00023237"/>
    </source>
</evidence>
<dbReference type="AlphaFoldDB" id="A0A291QYZ7"/>
<dbReference type="EMBL" id="CP023777">
    <property type="protein sequence ID" value="ATL49249.1"/>
    <property type="molecule type" value="Genomic_DNA"/>
</dbReference>
<dbReference type="PROSITE" id="PS51257">
    <property type="entry name" value="PROKAR_LIPOPROTEIN"/>
    <property type="match status" value="1"/>
</dbReference>
<dbReference type="InterPro" id="IPR033985">
    <property type="entry name" value="SusD-like_N"/>
</dbReference>
<evidence type="ECO:0000313" key="8">
    <source>
        <dbReference type="EMBL" id="ATL49249.1"/>
    </source>
</evidence>
<keyword evidence="3" id="KW-0732">Signal</keyword>
<evidence type="ECO:0000256" key="4">
    <source>
        <dbReference type="ARBA" id="ARBA00023136"/>
    </source>
</evidence>
<dbReference type="Pfam" id="PF07980">
    <property type="entry name" value="SusD_RagB"/>
    <property type="match status" value="1"/>
</dbReference>
<gene>
    <name evidence="8" type="ORF">COR50_19875</name>
</gene>
<evidence type="ECO:0000313" key="9">
    <source>
        <dbReference type="Proteomes" id="UP000220133"/>
    </source>
</evidence>
<comment type="subcellular location">
    <subcellularLocation>
        <location evidence="1">Cell outer membrane</location>
    </subcellularLocation>
</comment>
<dbReference type="KEGG" id="cbae:COR50_19875"/>
<organism evidence="8 9">
    <name type="scientific">Chitinophaga caeni</name>
    <dbReference type="NCBI Taxonomy" id="2029983"/>
    <lineage>
        <taxon>Bacteria</taxon>
        <taxon>Pseudomonadati</taxon>
        <taxon>Bacteroidota</taxon>
        <taxon>Chitinophagia</taxon>
        <taxon>Chitinophagales</taxon>
        <taxon>Chitinophagaceae</taxon>
        <taxon>Chitinophaga</taxon>
    </lineage>
</organism>
<name>A0A291QYZ7_9BACT</name>
<reference evidence="8 9" key="1">
    <citation type="submission" date="2017-10" db="EMBL/GenBank/DDBJ databases">
        <title>Paenichitinophaga pekingensis gen. nov., sp. nov., isolated from activated sludge.</title>
        <authorList>
            <person name="Jin D."/>
            <person name="Kong X."/>
            <person name="Deng Y."/>
            <person name="Bai Z."/>
        </authorList>
    </citation>
    <scope>NUCLEOTIDE SEQUENCE [LARGE SCALE GENOMIC DNA]</scope>
    <source>
        <strain evidence="8 9">13</strain>
    </source>
</reference>
<evidence type="ECO:0000256" key="3">
    <source>
        <dbReference type="ARBA" id="ARBA00022729"/>
    </source>
</evidence>
<evidence type="ECO:0000256" key="2">
    <source>
        <dbReference type="ARBA" id="ARBA00006275"/>
    </source>
</evidence>
<dbReference type="OrthoDB" id="5694214at2"/>
<sequence>MKKFIYFILTACILASSAGCNKDFLKEEPRDNIYAENLLVDYAGFKTIITALQGMMRHEYRRTDAFGGFGSLPLVQQSVWSCGVDNSWSNNSHSSFKFMYFPRNIDQTDAPPFRATFEWLFRMVNTSNLVISRAEAGGIDWSAGSKEEIVATARFFRAWAYRHLTYTFGAVPLTTEEISGSNYRSDWERTPVAEIRKVMEEDFKYAIENLPLRADNNTSISGAMARHYLGELYLAMDQPQQAVNVLKPLVEGSEYKLMTERFGANAANPGNAFIDIFRSPLFSQGNLEVLYSFLNTEPEVESHGTSDIYIKSTYKNYYSNDVVMRKSNLNAPEYVSGAVTLPQMFWLVNGGKGAGRCVPSLGAIRLYNYKGQGTIDDRVSEYAMVWKIYEKDASGSIVEYAPNGKSPIDTTLTAAMLDDNRTTIQNYKWPTTRKWDYTQTIASRGDADASYADVPYVRLAETYLLYAEALYENNDPANAIIWINKVRNRSQASSISVADLNSAGLDLILDERSRELLSEEERRHTLIRVSQENGGDERDVNNYFKRRMRQYNEIAGRDARGMNDYETPVLFPIPQDFIDSNTGRVIDQNPGYH</sequence>
<dbReference type="GO" id="GO:0009279">
    <property type="term" value="C:cell outer membrane"/>
    <property type="evidence" value="ECO:0007669"/>
    <property type="project" value="UniProtKB-SubCell"/>
</dbReference>
<dbReference type="RefSeq" id="WP_098195617.1">
    <property type="nucleotide sequence ID" value="NZ_CP023777.1"/>
</dbReference>
<dbReference type="Gene3D" id="1.25.40.390">
    <property type="match status" value="1"/>
</dbReference>
<comment type="similarity">
    <text evidence="2">Belongs to the SusD family.</text>
</comment>
<dbReference type="SUPFAM" id="SSF48452">
    <property type="entry name" value="TPR-like"/>
    <property type="match status" value="1"/>
</dbReference>
<dbReference type="Proteomes" id="UP000220133">
    <property type="component" value="Chromosome"/>
</dbReference>
<proteinExistence type="inferred from homology"/>